<dbReference type="AlphaFoldDB" id="A0ABC9ND59"/>
<organism evidence="1 2">
    <name type="scientific">Bacteroides uniformis (strain ATCC 8492 / DSM 6597 / CCUG 4942 / CIP 103695 / JCM 5828 / KCTC 5204 / NCTC 13054 / VPI 0061)</name>
    <dbReference type="NCBI Taxonomy" id="411479"/>
    <lineage>
        <taxon>Bacteria</taxon>
        <taxon>Pseudomonadati</taxon>
        <taxon>Bacteroidota</taxon>
        <taxon>Bacteroidia</taxon>
        <taxon>Bacteroidales</taxon>
        <taxon>Bacteroidaceae</taxon>
        <taxon>Bacteroides</taxon>
    </lineage>
</organism>
<proteinExistence type="predicted"/>
<protein>
    <submittedName>
        <fullName evidence="1">Uncharacterized protein</fullName>
    </submittedName>
</protein>
<reference evidence="1" key="2">
    <citation type="submission" date="2013-11" db="EMBL/GenBank/DDBJ databases">
        <title>Draft genome sequence of Bacteroides uniformis (ATCC 8492).</title>
        <authorList>
            <person name="Sudarsanam P."/>
            <person name="Ley R."/>
            <person name="Guruge J."/>
            <person name="Turnbaugh P.J."/>
            <person name="Mahowald M."/>
            <person name="Liep D."/>
            <person name="Gordon J."/>
        </authorList>
    </citation>
    <scope>NUCLEOTIDE SEQUENCE</scope>
    <source>
        <strain evidence="1">ATCC 8492</strain>
    </source>
</reference>
<dbReference type="EMBL" id="AAYH02000041">
    <property type="protein sequence ID" value="EDO54636.1"/>
    <property type="molecule type" value="Genomic_DNA"/>
</dbReference>
<evidence type="ECO:0000313" key="1">
    <source>
        <dbReference type="EMBL" id="EDO54636.1"/>
    </source>
</evidence>
<reference evidence="1" key="1">
    <citation type="submission" date="2007-06" db="EMBL/GenBank/DDBJ databases">
        <authorList>
            <person name="Fulton L."/>
            <person name="Clifton S."/>
            <person name="Fulton B."/>
            <person name="Xu J."/>
            <person name="Minx P."/>
            <person name="Pepin K.H."/>
            <person name="Johnson M."/>
            <person name="Thiruvilangam P."/>
            <person name="Bhonagiri V."/>
            <person name="Nash W.E."/>
            <person name="Mardis E.R."/>
            <person name="Wilson R.K."/>
        </authorList>
    </citation>
    <scope>NUCLEOTIDE SEQUENCE [LARGE SCALE GENOMIC DNA]</scope>
    <source>
        <strain evidence="1">ATCC 8492</strain>
    </source>
</reference>
<evidence type="ECO:0000313" key="2">
    <source>
        <dbReference type="Proteomes" id="UP000004110"/>
    </source>
</evidence>
<sequence>MKAWFHLFTSLLCLLRYIVLLTSVRNGRHPLMKRSSPQRVTTFTK</sequence>
<gene>
    <name evidence="1" type="ORF">BACUNI_01619</name>
</gene>
<accession>A0ABC9ND59</accession>
<name>A0ABC9ND59_BACUC</name>
<keyword evidence="2" id="KW-1185">Reference proteome</keyword>
<dbReference type="Proteomes" id="UP000004110">
    <property type="component" value="Unassembled WGS sequence"/>
</dbReference>
<comment type="caution">
    <text evidence="1">The sequence shown here is derived from an EMBL/GenBank/DDBJ whole genome shotgun (WGS) entry which is preliminary data.</text>
</comment>